<reference evidence="1" key="1">
    <citation type="submission" date="2022-06" db="EMBL/GenBank/DDBJ databases">
        <title>Uncovering the hologenomic basis of an extraordinary plant invasion.</title>
        <authorList>
            <person name="Bieker V.C."/>
            <person name="Martin M.D."/>
            <person name="Gilbert T."/>
            <person name="Hodgins K."/>
            <person name="Battlay P."/>
            <person name="Petersen B."/>
            <person name="Wilson J."/>
        </authorList>
    </citation>
    <scope>NUCLEOTIDE SEQUENCE</scope>
    <source>
        <strain evidence="1">AA19_3_7</strain>
        <tissue evidence="1">Leaf</tissue>
    </source>
</reference>
<dbReference type="Proteomes" id="UP001206925">
    <property type="component" value="Unassembled WGS sequence"/>
</dbReference>
<keyword evidence="2" id="KW-1185">Reference proteome</keyword>
<proteinExistence type="predicted"/>
<comment type="caution">
    <text evidence="1">The sequence shown here is derived from an EMBL/GenBank/DDBJ whole genome shotgun (WGS) entry which is preliminary data.</text>
</comment>
<organism evidence="1 2">
    <name type="scientific">Ambrosia artemisiifolia</name>
    <name type="common">Common ragweed</name>
    <dbReference type="NCBI Taxonomy" id="4212"/>
    <lineage>
        <taxon>Eukaryota</taxon>
        <taxon>Viridiplantae</taxon>
        <taxon>Streptophyta</taxon>
        <taxon>Embryophyta</taxon>
        <taxon>Tracheophyta</taxon>
        <taxon>Spermatophyta</taxon>
        <taxon>Magnoliopsida</taxon>
        <taxon>eudicotyledons</taxon>
        <taxon>Gunneridae</taxon>
        <taxon>Pentapetalae</taxon>
        <taxon>asterids</taxon>
        <taxon>campanulids</taxon>
        <taxon>Asterales</taxon>
        <taxon>Asteraceae</taxon>
        <taxon>Asteroideae</taxon>
        <taxon>Heliantheae alliance</taxon>
        <taxon>Heliantheae</taxon>
        <taxon>Ambrosia</taxon>
    </lineage>
</organism>
<gene>
    <name evidence="1" type="ORF">M8C21_027385</name>
</gene>
<evidence type="ECO:0000313" key="1">
    <source>
        <dbReference type="EMBL" id="KAI7737919.1"/>
    </source>
</evidence>
<accession>A0AAD5GDX1</accession>
<protein>
    <submittedName>
        <fullName evidence="1">Uncharacterized protein</fullName>
    </submittedName>
</protein>
<name>A0AAD5GDX1_AMBAR</name>
<sequence length="92" mass="10371">MVEIDIYTIEATSSIVRVEEPFRLNFQLCSHTHVGEFSEFEGRLIKVCLCDPCGDGLYQEYSYSHSKGGVIGRVVKQVSMVKGMLGIFFDQT</sequence>
<dbReference type="AlphaFoldDB" id="A0AAD5GDX1"/>
<dbReference type="EMBL" id="JAMZMK010008925">
    <property type="protein sequence ID" value="KAI7737919.1"/>
    <property type="molecule type" value="Genomic_DNA"/>
</dbReference>
<evidence type="ECO:0000313" key="2">
    <source>
        <dbReference type="Proteomes" id="UP001206925"/>
    </source>
</evidence>